<protein>
    <submittedName>
        <fullName evidence="2">Uncharacterized protein</fullName>
    </submittedName>
</protein>
<dbReference type="InParanoid" id="A0A165HYD7"/>
<feature type="compositionally biased region" description="Basic and acidic residues" evidence="1">
    <location>
        <begin position="61"/>
        <end position="72"/>
    </location>
</feature>
<accession>A0A165HYD7</accession>
<evidence type="ECO:0000313" key="2">
    <source>
        <dbReference type="EMBL" id="KZV92635.1"/>
    </source>
</evidence>
<feature type="compositionally biased region" description="Low complexity" evidence="1">
    <location>
        <begin position="73"/>
        <end position="82"/>
    </location>
</feature>
<feature type="region of interest" description="Disordered" evidence="1">
    <location>
        <begin position="61"/>
        <end position="94"/>
    </location>
</feature>
<dbReference type="EMBL" id="KV426005">
    <property type="protein sequence ID" value="KZV92635.1"/>
    <property type="molecule type" value="Genomic_DNA"/>
</dbReference>
<dbReference type="Proteomes" id="UP000077266">
    <property type="component" value="Unassembled WGS sequence"/>
</dbReference>
<sequence>MWNPDSIEFDAQEMRTKLDEAEKELLQSQESIHTLRKDYTRVAGERDAQKVELSFLHARLEKAETRARRESSANRPRSSTSSGETASREFEAQR</sequence>
<evidence type="ECO:0000313" key="3">
    <source>
        <dbReference type="Proteomes" id="UP000077266"/>
    </source>
</evidence>
<proteinExistence type="predicted"/>
<keyword evidence="3" id="KW-1185">Reference proteome</keyword>
<gene>
    <name evidence="2" type="ORF">EXIGLDRAFT_768851</name>
</gene>
<dbReference type="AlphaFoldDB" id="A0A165HYD7"/>
<reference evidence="2 3" key="1">
    <citation type="journal article" date="2016" name="Mol. Biol. Evol.">
        <title>Comparative Genomics of Early-Diverging Mushroom-Forming Fungi Provides Insights into the Origins of Lignocellulose Decay Capabilities.</title>
        <authorList>
            <person name="Nagy L.G."/>
            <person name="Riley R."/>
            <person name="Tritt A."/>
            <person name="Adam C."/>
            <person name="Daum C."/>
            <person name="Floudas D."/>
            <person name="Sun H."/>
            <person name="Yadav J.S."/>
            <person name="Pangilinan J."/>
            <person name="Larsson K.H."/>
            <person name="Matsuura K."/>
            <person name="Barry K."/>
            <person name="Labutti K."/>
            <person name="Kuo R."/>
            <person name="Ohm R.A."/>
            <person name="Bhattacharya S.S."/>
            <person name="Shirouzu T."/>
            <person name="Yoshinaga Y."/>
            <person name="Martin F.M."/>
            <person name="Grigoriev I.V."/>
            <person name="Hibbett D.S."/>
        </authorList>
    </citation>
    <scope>NUCLEOTIDE SEQUENCE [LARGE SCALE GENOMIC DNA]</scope>
    <source>
        <strain evidence="2 3">HHB12029</strain>
    </source>
</reference>
<name>A0A165HYD7_EXIGL</name>
<evidence type="ECO:0000256" key="1">
    <source>
        <dbReference type="SAM" id="MobiDB-lite"/>
    </source>
</evidence>
<organism evidence="2 3">
    <name type="scientific">Exidia glandulosa HHB12029</name>
    <dbReference type="NCBI Taxonomy" id="1314781"/>
    <lineage>
        <taxon>Eukaryota</taxon>
        <taxon>Fungi</taxon>
        <taxon>Dikarya</taxon>
        <taxon>Basidiomycota</taxon>
        <taxon>Agaricomycotina</taxon>
        <taxon>Agaricomycetes</taxon>
        <taxon>Auriculariales</taxon>
        <taxon>Exidiaceae</taxon>
        <taxon>Exidia</taxon>
    </lineage>
</organism>